<feature type="domain" description="PA" evidence="4">
    <location>
        <begin position="293"/>
        <end position="354"/>
    </location>
</feature>
<evidence type="ECO:0000259" key="6">
    <source>
        <dbReference type="Pfam" id="PF04389"/>
    </source>
</evidence>
<dbReference type="InterPro" id="IPR039373">
    <property type="entry name" value="Peptidase_M28B"/>
</dbReference>
<reference evidence="7 8" key="1">
    <citation type="journal article" date="2016" name="Sci. Rep.">
        <title>Peltaster fructicola genome reveals evolution from an invasive phytopathogen to an ectophytic parasite.</title>
        <authorList>
            <person name="Xu C."/>
            <person name="Chen H."/>
            <person name="Gleason M.L."/>
            <person name="Xu J.R."/>
            <person name="Liu H."/>
            <person name="Zhang R."/>
            <person name="Sun G."/>
        </authorList>
    </citation>
    <scope>NUCLEOTIDE SEQUENCE [LARGE SCALE GENOMIC DNA]</scope>
    <source>
        <strain evidence="7 8">LNHT1506</strain>
    </source>
</reference>
<dbReference type="Gene3D" id="3.40.630.10">
    <property type="entry name" value="Zn peptidases"/>
    <property type="match status" value="1"/>
</dbReference>
<dbReference type="InterPro" id="IPR003137">
    <property type="entry name" value="PA_domain"/>
</dbReference>
<dbReference type="EMBL" id="CP051139">
    <property type="protein sequence ID" value="QIW95598.1"/>
    <property type="molecule type" value="Genomic_DNA"/>
</dbReference>
<dbReference type="Pfam" id="PF04253">
    <property type="entry name" value="TFR_dimer"/>
    <property type="match status" value="1"/>
</dbReference>
<dbReference type="SUPFAM" id="SSF47672">
    <property type="entry name" value="Transferrin receptor-like dimerisation domain"/>
    <property type="match status" value="1"/>
</dbReference>
<proteinExistence type="inferred from homology"/>
<dbReference type="OrthoDB" id="5841748at2759"/>
<evidence type="ECO:0000256" key="1">
    <source>
        <dbReference type="ARBA" id="ARBA00005634"/>
    </source>
</evidence>
<feature type="region of interest" description="Disordered" evidence="2">
    <location>
        <begin position="13"/>
        <end position="58"/>
    </location>
</feature>
<keyword evidence="3" id="KW-0812">Transmembrane</keyword>
<dbReference type="Pfam" id="PF04389">
    <property type="entry name" value="Peptidase_M28"/>
    <property type="match status" value="1"/>
</dbReference>
<comment type="similarity">
    <text evidence="1">Belongs to the peptidase M28 family. M28B subfamily.</text>
</comment>
<evidence type="ECO:0008006" key="9">
    <source>
        <dbReference type="Google" id="ProtNLM"/>
    </source>
</evidence>
<dbReference type="AlphaFoldDB" id="A0A6H0XLU3"/>
<dbReference type="Gene3D" id="3.50.30.30">
    <property type="match status" value="1"/>
</dbReference>
<dbReference type="PANTHER" id="PTHR10404">
    <property type="entry name" value="N-ACETYLATED-ALPHA-LINKED ACIDIC DIPEPTIDASE"/>
    <property type="match status" value="1"/>
</dbReference>
<evidence type="ECO:0000313" key="8">
    <source>
        <dbReference type="Proteomes" id="UP000503462"/>
    </source>
</evidence>
<dbReference type="InterPro" id="IPR007484">
    <property type="entry name" value="Peptidase_M28"/>
</dbReference>
<gene>
    <name evidence="7" type="ORF">AMS68_001116</name>
</gene>
<keyword evidence="3" id="KW-1133">Transmembrane helix</keyword>
<feature type="compositionally biased region" description="Polar residues" evidence="2">
    <location>
        <begin position="22"/>
        <end position="32"/>
    </location>
</feature>
<name>A0A6H0XLU3_9PEZI</name>
<keyword evidence="3" id="KW-0472">Membrane</keyword>
<feature type="domain" description="Transferrin receptor-like dimerisation" evidence="5">
    <location>
        <begin position="723"/>
        <end position="853"/>
    </location>
</feature>
<dbReference type="GO" id="GO:0004180">
    <property type="term" value="F:carboxypeptidase activity"/>
    <property type="evidence" value="ECO:0007669"/>
    <property type="project" value="TreeGrafter"/>
</dbReference>
<dbReference type="InterPro" id="IPR036757">
    <property type="entry name" value="TFR-like_dimer_dom_sf"/>
</dbReference>
<sequence length="857" mass="94908">MSHDAALSHLIPIPTYEEAISRPSSSHTGPTETSHDAQRQGYRPPAVESARTSLESDLSVPEMQAIEELDYLEPGQTDLTLHRSRIRSKFSQRLSDLTATLGALRIPSLRRLYTTIPATDETPAEEPVESWRSRLNRSLHVPEQYRMSVPTLARLCALLTIAGLLWFLFSLNFFRRRGMAPMFDPEAVRGFVLSQVNGGRIRGWLDHLSSFAHEAGTEGDYYMAEWMLSEWNDICALEEKGLLEYSIMANYPKPGGRYVKTEDWTAALEENEIDMRREQTLAWHGYSTNGKAQGPLLYVNYGSRDDYRYLHNKNITTAGAIALVRTGGSQTGLKIRFAQEAGCIGVLVFNGDDMDASRAPLAEMIMPSNDSVHRANAVMSNWLLGDPLTPGYASTRGSRKDHEAAAKVLPTIPSLPISWRDASVLLSKLQGRGARVDAEWQPGDAYTGSAIEGVVVEMQNDNDVVDSETTWQVRARMDGQHPELTVVVGAPRDSWCFGASHSASASAVLTEIIAVFGELRRQGWRPARNIEFVSWDANTFNTAGSTEYVEDNFQALRDTGIAYINVGEVSELSFRASGSPMLHRTLSQALHRVNAPGTEGSLADHFDGPGGMDKLGDAAAFTYIAGMPSLNMIFEGEQGRLAEGSCYDTMNRLFSVMADDDLPWHTALAQVFVLVVLDLASAPLLSLDSRTFAEDFAKAVDDFEKDALSTILSPGQAFNDVGIDTAPLHDAVSSLRNASTSFHAFEDQWTAQVLAQGGMEDLYQNRQRVSWNNQLVQFEKALIDVQKHKDDGTPGGLKDRPQFRHILVAPRKWEDGVRSLPTIWEYLEDKEWEKANKEIIRVAAMVEAAAEPLSTGW</sequence>
<evidence type="ECO:0000256" key="3">
    <source>
        <dbReference type="SAM" id="Phobius"/>
    </source>
</evidence>
<dbReference type="InterPro" id="IPR007365">
    <property type="entry name" value="TFR-like_dimer_dom"/>
</dbReference>
<dbReference type="SUPFAM" id="SSF52025">
    <property type="entry name" value="PA domain"/>
    <property type="match status" value="1"/>
</dbReference>
<evidence type="ECO:0000259" key="4">
    <source>
        <dbReference type="Pfam" id="PF02225"/>
    </source>
</evidence>
<dbReference type="InterPro" id="IPR046450">
    <property type="entry name" value="PA_dom_sf"/>
</dbReference>
<accession>A0A6H0XLU3</accession>
<evidence type="ECO:0000313" key="7">
    <source>
        <dbReference type="EMBL" id="QIW95598.1"/>
    </source>
</evidence>
<dbReference type="Gene3D" id="1.20.930.40">
    <property type="entry name" value="Transferrin receptor-like, dimerisation domain"/>
    <property type="match status" value="1"/>
</dbReference>
<dbReference type="Pfam" id="PF02225">
    <property type="entry name" value="PA"/>
    <property type="match status" value="1"/>
</dbReference>
<feature type="domain" description="Peptidase M28" evidence="6">
    <location>
        <begin position="474"/>
        <end position="639"/>
    </location>
</feature>
<keyword evidence="8" id="KW-1185">Reference proteome</keyword>
<dbReference type="PANTHER" id="PTHR10404:SF71">
    <property type="entry name" value="CARBOXYPEPTIDASE TRE2, PUTATIVE (AFU_ORTHOLOGUE AFUA_3G10650)-RELATED"/>
    <property type="match status" value="1"/>
</dbReference>
<feature type="transmembrane region" description="Helical" evidence="3">
    <location>
        <begin position="152"/>
        <end position="174"/>
    </location>
</feature>
<organism evidence="7 8">
    <name type="scientific">Peltaster fructicola</name>
    <dbReference type="NCBI Taxonomy" id="286661"/>
    <lineage>
        <taxon>Eukaryota</taxon>
        <taxon>Fungi</taxon>
        <taxon>Dikarya</taxon>
        <taxon>Ascomycota</taxon>
        <taxon>Pezizomycotina</taxon>
        <taxon>Dothideomycetes</taxon>
        <taxon>Dothideomycetes incertae sedis</taxon>
        <taxon>Peltaster</taxon>
    </lineage>
</organism>
<protein>
    <recommendedName>
        <fullName evidence="9">Transferrin receptor-like dimerisation domain-containing protein</fullName>
    </recommendedName>
</protein>
<evidence type="ECO:0000256" key="2">
    <source>
        <dbReference type="SAM" id="MobiDB-lite"/>
    </source>
</evidence>
<evidence type="ECO:0000259" key="5">
    <source>
        <dbReference type="Pfam" id="PF04253"/>
    </source>
</evidence>
<dbReference type="SUPFAM" id="SSF53187">
    <property type="entry name" value="Zn-dependent exopeptidases"/>
    <property type="match status" value="1"/>
</dbReference>
<dbReference type="Proteomes" id="UP000503462">
    <property type="component" value="Chromosome 1"/>
</dbReference>